<comment type="caution">
    <text evidence="2">The sequence shown here is derived from an EMBL/GenBank/DDBJ whole genome shotgun (WGS) entry which is preliminary data.</text>
</comment>
<dbReference type="InterPro" id="IPR052228">
    <property type="entry name" value="Sec_Metab_Biosynth_Oxidored"/>
</dbReference>
<dbReference type="InterPro" id="IPR002347">
    <property type="entry name" value="SDR_fam"/>
</dbReference>
<evidence type="ECO:0008006" key="4">
    <source>
        <dbReference type="Google" id="ProtNLM"/>
    </source>
</evidence>
<dbReference type="PANTHER" id="PTHR47534">
    <property type="entry name" value="YALI0E05731P"/>
    <property type="match status" value="1"/>
</dbReference>
<dbReference type="PANTHER" id="PTHR47534:SF3">
    <property type="entry name" value="ALCOHOL DEHYDROGENASE-LIKE C-TERMINAL DOMAIN-CONTAINING PROTEIN"/>
    <property type="match status" value="1"/>
</dbReference>
<keyword evidence="1" id="KW-0560">Oxidoreductase</keyword>
<accession>A0AAD7I5F9</accession>
<evidence type="ECO:0000313" key="2">
    <source>
        <dbReference type="EMBL" id="KAJ7735533.1"/>
    </source>
</evidence>
<dbReference type="Gene3D" id="3.40.50.720">
    <property type="entry name" value="NAD(P)-binding Rossmann-like Domain"/>
    <property type="match status" value="1"/>
</dbReference>
<dbReference type="Pfam" id="PF00106">
    <property type="entry name" value="adh_short"/>
    <property type="match status" value="1"/>
</dbReference>
<reference evidence="2" key="1">
    <citation type="submission" date="2023-03" db="EMBL/GenBank/DDBJ databases">
        <title>Massive genome expansion in bonnet fungi (Mycena s.s.) driven by repeated elements and novel gene families across ecological guilds.</title>
        <authorList>
            <consortium name="Lawrence Berkeley National Laboratory"/>
            <person name="Harder C.B."/>
            <person name="Miyauchi S."/>
            <person name="Viragh M."/>
            <person name="Kuo A."/>
            <person name="Thoen E."/>
            <person name="Andreopoulos B."/>
            <person name="Lu D."/>
            <person name="Skrede I."/>
            <person name="Drula E."/>
            <person name="Henrissat B."/>
            <person name="Morin E."/>
            <person name="Kohler A."/>
            <person name="Barry K."/>
            <person name="LaButti K."/>
            <person name="Morin E."/>
            <person name="Salamov A."/>
            <person name="Lipzen A."/>
            <person name="Mereny Z."/>
            <person name="Hegedus B."/>
            <person name="Baldrian P."/>
            <person name="Stursova M."/>
            <person name="Weitz H."/>
            <person name="Taylor A."/>
            <person name="Grigoriev I.V."/>
            <person name="Nagy L.G."/>
            <person name="Martin F."/>
            <person name="Kauserud H."/>
        </authorList>
    </citation>
    <scope>NUCLEOTIDE SEQUENCE</scope>
    <source>
        <strain evidence="2">CBHHK188m</strain>
    </source>
</reference>
<proteinExistence type="predicted"/>
<dbReference type="Proteomes" id="UP001215280">
    <property type="component" value="Unassembled WGS sequence"/>
</dbReference>
<keyword evidence="3" id="KW-1185">Reference proteome</keyword>
<evidence type="ECO:0000313" key="3">
    <source>
        <dbReference type="Proteomes" id="UP001215280"/>
    </source>
</evidence>
<dbReference type="GO" id="GO:0016491">
    <property type="term" value="F:oxidoreductase activity"/>
    <property type="evidence" value="ECO:0007669"/>
    <property type="project" value="UniProtKB-KW"/>
</dbReference>
<dbReference type="AlphaFoldDB" id="A0AAD7I5F9"/>
<name>A0AAD7I5F9_9AGAR</name>
<protein>
    <recommendedName>
        <fullName evidence="4">Short-chain dehydrogenase/reductase</fullName>
    </recommendedName>
</protein>
<evidence type="ECO:0000256" key="1">
    <source>
        <dbReference type="ARBA" id="ARBA00023002"/>
    </source>
</evidence>
<dbReference type="EMBL" id="JARJLG010000154">
    <property type="protein sequence ID" value="KAJ7735533.1"/>
    <property type="molecule type" value="Genomic_DNA"/>
</dbReference>
<sequence length="320" mass="34235">MVALQTVLRSNTNIARLPSGLVALFIGATSSGIGEGTLEHFAQHAPAPRIYSVARPQSAAAHEAVLASLRKSNPTTTITLITADISLVSEIDKIVAAVRQKETKLDIFVTSGGFMAFEGLDPSMSTRYYSPLRAAQLLLPLLNAALSPRILAVLAGGHEAQMNEDDLGLRDPANWSYWNAAVHAATMCTLSLERLTRRNPRLSIVHWYPGPVVTPGLAKWYKYGLTPPNQRSQDEGGTRGAFLATSDRYAVHGHGGLVPMPGGLGGVNKSGGGVFLVDADGESIDNEGVLAGYRERAVDAVVWSHTEKVWAECAARKDEL</sequence>
<dbReference type="InterPro" id="IPR036291">
    <property type="entry name" value="NAD(P)-bd_dom_sf"/>
</dbReference>
<dbReference type="SUPFAM" id="SSF51735">
    <property type="entry name" value="NAD(P)-binding Rossmann-fold domains"/>
    <property type="match status" value="1"/>
</dbReference>
<organism evidence="2 3">
    <name type="scientific">Mycena maculata</name>
    <dbReference type="NCBI Taxonomy" id="230809"/>
    <lineage>
        <taxon>Eukaryota</taxon>
        <taxon>Fungi</taxon>
        <taxon>Dikarya</taxon>
        <taxon>Basidiomycota</taxon>
        <taxon>Agaricomycotina</taxon>
        <taxon>Agaricomycetes</taxon>
        <taxon>Agaricomycetidae</taxon>
        <taxon>Agaricales</taxon>
        <taxon>Marasmiineae</taxon>
        <taxon>Mycenaceae</taxon>
        <taxon>Mycena</taxon>
    </lineage>
</organism>
<gene>
    <name evidence="2" type="ORF">DFH07DRAFT_987260</name>
</gene>